<dbReference type="GO" id="GO:0005975">
    <property type="term" value="P:carbohydrate metabolic process"/>
    <property type="evidence" value="ECO:0007669"/>
    <property type="project" value="InterPro"/>
</dbReference>
<dbReference type="PRINTS" id="PR00132">
    <property type="entry name" value="GLHYDRLASE2"/>
</dbReference>
<dbReference type="Gene3D" id="2.60.120.260">
    <property type="entry name" value="Galactose-binding domain-like"/>
    <property type="match status" value="1"/>
</dbReference>
<dbReference type="PANTHER" id="PTHR10066">
    <property type="entry name" value="BETA-GLUCURONIDASE"/>
    <property type="match status" value="1"/>
</dbReference>
<evidence type="ECO:0000256" key="2">
    <source>
        <dbReference type="ARBA" id="ARBA00012761"/>
    </source>
</evidence>
<keyword evidence="5" id="KW-0326">Glycosidase</keyword>
<name>A0A2J6X9B6_9BACT</name>
<dbReference type="SUPFAM" id="SSF49303">
    <property type="entry name" value="beta-Galactosidase/glucuronidase domain"/>
    <property type="match status" value="1"/>
</dbReference>
<dbReference type="EC" id="3.2.1.31" evidence="2"/>
<dbReference type="SUPFAM" id="SSF51445">
    <property type="entry name" value="(Trans)glycosidases"/>
    <property type="match status" value="1"/>
</dbReference>
<dbReference type="InterPro" id="IPR023230">
    <property type="entry name" value="Glyco_hydro_2_CS"/>
</dbReference>
<dbReference type="SUPFAM" id="SSF49785">
    <property type="entry name" value="Galactose-binding domain-like"/>
    <property type="match status" value="1"/>
</dbReference>
<dbReference type="InterPro" id="IPR006101">
    <property type="entry name" value="Glyco_hydro_2"/>
</dbReference>
<dbReference type="InterPro" id="IPR006102">
    <property type="entry name" value="Ig-like_GH2"/>
</dbReference>
<accession>A0A2J6X9B6</accession>
<dbReference type="PROSITE" id="PS00608">
    <property type="entry name" value="GLYCOSYL_HYDROL_F2_2"/>
    <property type="match status" value="1"/>
</dbReference>
<dbReference type="Gene3D" id="2.60.40.10">
    <property type="entry name" value="Immunoglobulins"/>
    <property type="match status" value="1"/>
</dbReference>
<evidence type="ECO:0000313" key="9">
    <source>
        <dbReference type="Proteomes" id="UP000236910"/>
    </source>
</evidence>
<gene>
    <name evidence="8" type="ORF">C0175_00860</name>
</gene>
<dbReference type="InterPro" id="IPR006103">
    <property type="entry name" value="Glyco_hydro_2_cat"/>
</dbReference>
<evidence type="ECO:0000256" key="4">
    <source>
        <dbReference type="ARBA" id="ARBA00022801"/>
    </source>
</evidence>
<dbReference type="FunFam" id="3.20.20.80:FF:000080">
    <property type="entry name" value="Beta-glucuronidase UidA"/>
    <property type="match status" value="1"/>
</dbReference>
<protein>
    <recommendedName>
        <fullName evidence="3">Beta-glucuronidase</fullName>
        <ecNumber evidence="2">3.2.1.31</ecNumber>
    </recommendedName>
</protein>
<dbReference type="Pfam" id="PF00703">
    <property type="entry name" value="Glyco_hydro_2"/>
    <property type="match status" value="1"/>
</dbReference>
<dbReference type="PROSITE" id="PS00719">
    <property type="entry name" value="GLYCOSYL_HYDROL_F2_1"/>
    <property type="match status" value="1"/>
</dbReference>
<dbReference type="AlphaFoldDB" id="A0A2J6X9B6"/>
<reference evidence="8 9" key="1">
    <citation type="submission" date="2018-01" db="EMBL/GenBank/DDBJ databases">
        <title>Metagenomic assembled genomes from two thermal pools in the Uzon Caldera, Kamchatka, Russia.</title>
        <authorList>
            <person name="Wilkins L."/>
            <person name="Ettinger C."/>
        </authorList>
    </citation>
    <scope>NUCLEOTIDE SEQUENCE [LARGE SCALE GENOMIC DNA]</scope>
    <source>
        <strain evidence="8">ARK-10</strain>
    </source>
</reference>
<dbReference type="InterPro" id="IPR036156">
    <property type="entry name" value="Beta-gal/glucu_dom_sf"/>
</dbReference>
<evidence type="ECO:0000313" key="8">
    <source>
        <dbReference type="EMBL" id="PMP83981.1"/>
    </source>
</evidence>
<dbReference type="Pfam" id="PF02836">
    <property type="entry name" value="Glyco_hydro_2_C"/>
    <property type="match status" value="1"/>
</dbReference>
<dbReference type="GO" id="GO:0019391">
    <property type="term" value="P:glucuronoside catabolic process"/>
    <property type="evidence" value="ECO:0007669"/>
    <property type="project" value="TreeGrafter"/>
</dbReference>
<evidence type="ECO:0000256" key="5">
    <source>
        <dbReference type="ARBA" id="ARBA00023295"/>
    </source>
</evidence>
<dbReference type="InterPro" id="IPR023232">
    <property type="entry name" value="Glyco_hydro_2_AS"/>
</dbReference>
<feature type="domain" description="Glycoside hydrolase family 2 catalytic" evidence="7">
    <location>
        <begin position="265"/>
        <end position="564"/>
    </location>
</feature>
<comment type="caution">
    <text evidence="8">The sequence shown here is derived from an EMBL/GenBank/DDBJ whole genome shotgun (WGS) entry which is preliminary data.</text>
</comment>
<organism evidence="8 9">
    <name type="scientific">Caldisericum exile</name>
    <dbReference type="NCBI Taxonomy" id="693075"/>
    <lineage>
        <taxon>Bacteria</taxon>
        <taxon>Pseudomonadati</taxon>
        <taxon>Caldisericota/Cryosericota group</taxon>
        <taxon>Caldisericota</taxon>
        <taxon>Caldisericia</taxon>
        <taxon>Caldisericales</taxon>
        <taxon>Caldisericaceae</taxon>
        <taxon>Caldisericum</taxon>
    </lineage>
</organism>
<dbReference type="EMBL" id="PNIX01000050">
    <property type="protein sequence ID" value="PMP83981.1"/>
    <property type="molecule type" value="Genomic_DNA"/>
</dbReference>
<comment type="similarity">
    <text evidence="1">Belongs to the glycosyl hydrolase 2 family.</text>
</comment>
<dbReference type="InterPro" id="IPR013783">
    <property type="entry name" value="Ig-like_fold"/>
</dbReference>
<feature type="domain" description="Glycoside hydrolase family 2 immunoglobulin-like beta-sandwich" evidence="6">
    <location>
        <begin position="187"/>
        <end position="262"/>
    </location>
</feature>
<dbReference type="GO" id="GO:0004566">
    <property type="term" value="F:beta-glucuronidase activity"/>
    <property type="evidence" value="ECO:0007669"/>
    <property type="project" value="UniProtKB-EC"/>
</dbReference>
<dbReference type="PANTHER" id="PTHR10066:SF67">
    <property type="entry name" value="BETA-GLUCURONIDASE"/>
    <property type="match status" value="1"/>
</dbReference>
<dbReference type="Gene3D" id="3.20.20.80">
    <property type="entry name" value="Glycosidases"/>
    <property type="match status" value="1"/>
</dbReference>
<evidence type="ECO:0000256" key="1">
    <source>
        <dbReference type="ARBA" id="ARBA00007401"/>
    </source>
</evidence>
<keyword evidence="4" id="KW-0378">Hydrolase</keyword>
<proteinExistence type="inferred from homology"/>
<sequence length="565" mass="65126">MLRPQSNLCRSAIELSNMWKIRYHGKEKPIAVSASWNEQYEDLFLEEGPLEYIYDLDVPMSWKNKRLRFYFGAVNTKSKVYLNDELIGSNDIGYLPFECDPAGAIKYGSANSLRVEVENKLSRDNLPSGRMPGFEEGGNFPPANFDFFPYGGIIRMPYVEISSNASILDLNFRCDRSIPSKKLGIMDVKVEVNDECIGKDIEVSIGDLKSTKKITSTKEDFHFEIKNTRFWELDDPYLYDLKAKIMSVGDLVDEYKLKVGIRTITLDDKHILLNGKSVKLLGFGKHEEFPVEGQGTFKPLIIKDYDLLKWIGANSFRTSHYPYSEEWLDMADELGFLVIDEAPHVGLEKYHYENPETVKLCVDDIRRLIDRDKNHPSVIMWSVANEPDSAHPKSDEFFKKLYDTAKDCDPTRPVTMVSCVPFCKKSGGPDVAMKHFDVISVNRYYGWYNHQGKIEEAEKLLSDDLDALRTYKRPVILTEFGADAISGFHANPAQMFSEEYQSEYIEKLFRVANEKDFVTGIHVWAFADFKTAQNIHRPLFNYKGVFTRDRNPKMAAHTLRKLWRR</sequence>
<dbReference type="InterPro" id="IPR017853">
    <property type="entry name" value="GH"/>
</dbReference>
<evidence type="ECO:0000259" key="6">
    <source>
        <dbReference type="Pfam" id="PF00703"/>
    </source>
</evidence>
<dbReference type="Proteomes" id="UP000236910">
    <property type="component" value="Unassembled WGS sequence"/>
</dbReference>
<evidence type="ECO:0000256" key="3">
    <source>
        <dbReference type="ARBA" id="ARBA00016205"/>
    </source>
</evidence>
<dbReference type="InterPro" id="IPR008979">
    <property type="entry name" value="Galactose-bd-like_sf"/>
</dbReference>
<evidence type="ECO:0000259" key="7">
    <source>
        <dbReference type="Pfam" id="PF02836"/>
    </source>
</evidence>